<dbReference type="EC" id="2.3.1.50" evidence="6"/>
<dbReference type="Gene3D" id="3.90.1150.10">
    <property type="entry name" value="Aspartate Aminotransferase, domain 1"/>
    <property type="match status" value="1"/>
</dbReference>
<evidence type="ECO:0000256" key="13">
    <source>
        <dbReference type="ARBA" id="ARBA00023098"/>
    </source>
</evidence>
<name>A0A8T2JY89_9PIPI</name>
<comment type="cofactor">
    <cofactor evidence="1 16">
        <name>pyridoxal 5'-phosphate</name>
        <dbReference type="ChEBI" id="CHEBI:597326"/>
    </cofactor>
</comment>
<dbReference type="GO" id="GO:0046513">
    <property type="term" value="P:ceramide biosynthetic process"/>
    <property type="evidence" value="ECO:0007669"/>
    <property type="project" value="TreeGrafter"/>
</dbReference>
<dbReference type="InterPro" id="IPR001917">
    <property type="entry name" value="Aminotrans_II_pyridoxalP_BS"/>
</dbReference>
<reference evidence="18" key="1">
    <citation type="thesis" date="2020" institute="ProQuest LLC" country="789 East Eisenhower Parkway, Ann Arbor, MI, USA">
        <title>Comparative Genomics and Chromosome Evolution.</title>
        <authorList>
            <person name="Mudd A.B."/>
        </authorList>
    </citation>
    <scope>NUCLEOTIDE SEQUENCE</scope>
    <source>
        <strain evidence="18">Female2</strain>
        <tissue evidence="18">Blood</tissue>
    </source>
</reference>
<keyword evidence="7" id="KW-0808">Transferase</keyword>
<evidence type="ECO:0000256" key="8">
    <source>
        <dbReference type="ARBA" id="ARBA00022692"/>
    </source>
</evidence>
<evidence type="ECO:0000256" key="12">
    <source>
        <dbReference type="ARBA" id="ARBA00022989"/>
    </source>
</evidence>
<dbReference type="AlphaFoldDB" id="A0A8T2JY89"/>
<dbReference type="GO" id="GO:0046512">
    <property type="term" value="P:sphingosine biosynthetic process"/>
    <property type="evidence" value="ECO:0007669"/>
    <property type="project" value="TreeGrafter"/>
</dbReference>
<evidence type="ECO:0000256" key="4">
    <source>
        <dbReference type="ARBA" id="ARBA00004991"/>
    </source>
</evidence>
<dbReference type="GO" id="GO:0017059">
    <property type="term" value="C:serine palmitoyltransferase complex"/>
    <property type="evidence" value="ECO:0007669"/>
    <property type="project" value="TreeGrafter"/>
</dbReference>
<keyword evidence="10 16" id="KW-0663">Pyridoxal phosphate</keyword>
<dbReference type="InterPro" id="IPR015424">
    <property type="entry name" value="PyrdxlP-dep_Trfase"/>
</dbReference>
<evidence type="ECO:0000256" key="2">
    <source>
        <dbReference type="ARBA" id="ARBA00004389"/>
    </source>
</evidence>
<dbReference type="CDD" id="cd06454">
    <property type="entry name" value="KBL_like"/>
    <property type="match status" value="1"/>
</dbReference>
<evidence type="ECO:0000256" key="10">
    <source>
        <dbReference type="ARBA" id="ARBA00022898"/>
    </source>
</evidence>
<keyword evidence="9" id="KW-0256">Endoplasmic reticulum</keyword>
<dbReference type="EMBL" id="JAACNH010000003">
    <property type="protein sequence ID" value="KAG8448998.1"/>
    <property type="molecule type" value="Genomic_DNA"/>
</dbReference>
<keyword evidence="8" id="KW-0812">Transmembrane</keyword>
<sequence length="389" mass="42835">MGSYNYLGFAQSTGSCADASAQALSQYGVGVCSTRQEIGNMDKHEELESLVAKFLGVEAAMTYGMGFATNSMNIPALVGKGCLILSDELNHASLVLGARLSGATIRIFKHNKMQSLEKLLRDAIVQGPQTHRPWKKILILVEGIYSMEGSIVRLPEVIALKKKYKAYLYLDEAHSIGAMGPNGRGVVDYFGLNPRDVDIMMGTFTKSFGSAGGYIGGSKVLIDYLRTHSHSAAYATSMSPPLAQQIISSMKCIMGEDGSSIGRKRIEQLAENTRYFRRRLTEMGFIIYGNSDSPVVPLMLYMPAKIGAFGREMLKRNIGVVVVGFPATPIIESRARFCVSAAHTRDMLDMALREISEVGDLLQLKYSRHHFVPLLDRPFDETTYEETED</sequence>
<gene>
    <name evidence="18" type="ORF">GDO86_015890</name>
</gene>
<evidence type="ECO:0000256" key="9">
    <source>
        <dbReference type="ARBA" id="ARBA00022824"/>
    </source>
</evidence>
<protein>
    <recommendedName>
        <fullName evidence="6">serine C-palmitoyltransferase</fullName>
        <ecNumber evidence="6">2.3.1.50</ecNumber>
    </recommendedName>
</protein>
<comment type="caution">
    <text evidence="18">The sequence shown here is derived from an EMBL/GenBank/DDBJ whole genome shotgun (WGS) entry which is preliminary data.</text>
</comment>
<accession>A0A8T2JY89</accession>
<evidence type="ECO:0000256" key="5">
    <source>
        <dbReference type="ARBA" id="ARBA00008392"/>
    </source>
</evidence>
<dbReference type="Gene3D" id="3.40.640.10">
    <property type="entry name" value="Type I PLP-dependent aspartate aminotransferase-like (Major domain)"/>
    <property type="match status" value="1"/>
</dbReference>
<evidence type="ECO:0000256" key="1">
    <source>
        <dbReference type="ARBA" id="ARBA00001933"/>
    </source>
</evidence>
<comment type="similarity">
    <text evidence="5 16">Belongs to the class-II pyridoxal-phosphate-dependent aminotransferase family.</text>
</comment>
<dbReference type="OrthoDB" id="65434at2759"/>
<evidence type="ECO:0000256" key="6">
    <source>
        <dbReference type="ARBA" id="ARBA00013220"/>
    </source>
</evidence>
<dbReference type="FunFam" id="3.40.640.10:FF:000047">
    <property type="entry name" value="serine palmitoyltransferase 2 isoform X1"/>
    <property type="match status" value="1"/>
</dbReference>
<dbReference type="FunFam" id="3.90.1150.10:FF:000004">
    <property type="entry name" value="2-amino-3-ketobutyrate coenzyme A ligase"/>
    <property type="match status" value="1"/>
</dbReference>
<evidence type="ECO:0000256" key="11">
    <source>
        <dbReference type="ARBA" id="ARBA00022919"/>
    </source>
</evidence>
<evidence type="ECO:0000256" key="15">
    <source>
        <dbReference type="ARBA" id="ARBA00023315"/>
    </source>
</evidence>
<keyword evidence="15" id="KW-0012">Acyltransferase</keyword>
<evidence type="ECO:0000313" key="18">
    <source>
        <dbReference type="EMBL" id="KAG8448998.1"/>
    </source>
</evidence>
<dbReference type="InterPro" id="IPR015421">
    <property type="entry name" value="PyrdxlP-dep_Trfase_major"/>
</dbReference>
<dbReference type="PANTHER" id="PTHR13693:SF79">
    <property type="entry name" value="SERINE PALMITOYLTRANSFERASE 2"/>
    <property type="match status" value="1"/>
</dbReference>
<proteinExistence type="inferred from homology"/>
<dbReference type="InterPro" id="IPR015422">
    <property type="entry name" value="PyrdxlP-dep_Trfase_small"/>
</dbReference>
<dbReference type="GO" id="GO:0005789">
    <property type="term" value="C:endoplasmic reticulum membrane"/>
    <property type="evidence" value="ECO:0007669"/>
    <property type="project" value="UniProtKB-SubCell"/>
</dbReference>
<comment type="pathway">
    <text evidence="4">Sphingolipid metabolism.</text>
</comment>
<organism evidence="18 19">
    <name type="scientific">Hymenochirus boettgeri</name>
    <name type="common">Congo dwarf clawed frog</name>
    <dbReference type="NCBI Taxonomy" id="247094"/>
    <lineage>
        <taxon>Eukaryota</taxon>
        <taxon>Metazoa</taxon>
        <taxon>Chordata</taxon>
        <taxon>Craniata</taxon>
        <taxon>Vertebrata</taxon>
        <taxon>Euteleostomi</taxon>
        <taxon>Amphibia</taxon>
        <taxon>Batrachia</taxon>
        <taxon>Anura</taxon>
        <taxon>Pipoidea</taxon>
        <taxon>Pipidae</taxon>
        <taxon>Pipinae</taxon>
        <taxon>Hymenochirus</taxon>
    </lineage>
</organism>
<dbReference type="PROSITE" id="PS00599">
    <property type="entry name" value="AA_TRANSFER_CLASS_2"/>
    <property type="match status" value="1"/>
</dbReference>
<evidence type="ECO:0000256" key="14">
    <source>
        <dbReference type="ARBA" id="ARBA00023136"/>
    </source>
</evidence>
<comment type="subcellular location">
    <subcellularLocation>
        <location evidence="2">Endoplasmic reticulum membrane</location>
        <topology evidence="2">Single-pass membrane protein</topology>
    </subcellularLocation>
</comment>
<keyword evidence="12" id="KW-1133">Transmembrane helix</keyword>
<dbReference type="InterPro" id="IPR050087">
    <property type="entry name" value="AON_synthase_class-II"/>
</dbReference>
<dbReference type="InterPro" id="IPR004839">
    <property type="entry name" value="Aminotransferase_I/II_large"/>
</dbReference>
<dbReference type="Proteomes" id="UP000812440">
    <property type="component" value="Chromosome 8_10"/>
</dbReference>
<keyword evidence="13" id="KW-0443">Lipid metabolism</keyword>
<evidence type="ECO:0000256" key="7">
    <source>
        <dbReference type="ARBA" id="ARBA00022679"/>
    </source>
</evidence>
<evidence type="ECO:0000256" key="16">
    <source>
        <dbReference type="RuleBase" id="RU003693"/>
    </source>
</evidence>
<evidence type="ECO:0000259" key="17">
    <source>
        <dbReference type="Pfam" id="PF00155"/>
    </source>
</evidence>
<keyword evidence="14" id="KW-0472">Membrane</keyword>
<comment type="pathway">
    <text evidence="3">Lipid metabolism; sphingolipid metabolism.</text>
</comment>
<evidence type="ECO:0000313" key="19">
    <source>
        <dbReference type="Proteomes" id="UP000812440"/>
    </source>
</evidence>
<keyword evidence="11" id="KW-0746">Sphingolipid metabolism</keyword>
<dbReference type="GO" id="GO:0030170">
    <property type="term" value="F:pyridoxal phosphate binding"/>
    <property type="evidence" value="ECO:0007669"/>
    <property type="project" value="InterPro"/>
</dbReference>
<evidence type="ECO:0000256" key="3">
    <source>
        <dbReference type="ARBA" id="ARBA00004760"/>
    </source>
</evidence>
<dbReference type="GO" id="GO:0004758">
    <property type="term" value="F:serine C-palmitoyltransferase activity"/>
    <property type="evidence" value="ECO:0007669"/>
    <property type="project" value="UniProtKB-EC"/>
</dbReference>
<feature type="domain" description="Aminotransferase class I/classII large" evidence="17">
    <location>
        <begin position="2"/>
        <end position="355"/>
    </location>
</feature>
<dbReference type="Pfam" id="PF00155">
    <property type="entry name" value="Aminotran_1_2"/>
    <property type="match status" value="1"/>
</dbReference>
<dbReference type="SUPFAM" id="SSF53383">
    <property type="entry name" value="PLP-dependent transferases"/>
    <property type="match status" value="1"/>
</dbReference>
<keyword evidence="19" id="KW-1185">Reference proteome</keyword>
<dbReference type="PANTHER" id="PTHR13693">
    <property type="entry name" value="CLASS II AMINOTRANSFERASE/8-AMINO-7-OXONONANOATE SYNTHASE"/>
    <property type="match status" value="1"/>
</dbReference>